<keyword evidence="1" id="KW-0472">Membrane</keyword>
<gene>
    <name evidence="3" type="ORF">G3I43_16670</name>
</gene>
<protein>
    <submittedName>
        <fullName evidence="3">DUF418 domain-containing protein</fullName>
    </submittedName>
</protein>
<reference evidence="3" key="1">
    <citation type="submission" date="2020-01" db="EMBL/GenBank/DDBJ databases">
        <title>Insect and environment-associated Actinomycetes.</title>
        <authorList>
            <person name="Currrie C."/>
            <person name="Chevrette M."/>
            <person name="Carlson C."/>
            <person name="Stubbendieck R."/>
            <person name="Wendt-Pienkowski E."/>
        </authorList>
    </citation>
    <scope>NUCLEOTIDE SEQUENCE</scope>
    <source>
        <strain evidence="3">SID505</strain>
    </source>
</reference>
<dbReference type="InterPro" id="IPR052529">
    <property type="entry name" value="Bact_Transport_Assoc"/>
</dbReference>
<dbReference type="InterPro" id="IPR007349">
    <property type="entry name" value="DUF418"/>
</dbReference>
<feature type="transmembrane region" description="Helical" evidence="1">
    <location>
        <begin position="61"/>
        <end position="82"/>
    </location>
</feature>
<dbReference type="EMBL" id="JAAGMK010000462">
    <property type="protein sequence ID" value="NEB85796.1"/>
    <property type="molecule type" value="Genomic_DNA"/>
</dbReference>
<feature type="non-terminal residue" evidence="3">
    <location>
        <position position="1"/>
    </location>
</feature>
<feature type="transmembrane region" description="Helical" evidence="1">
    <location>
        <begin position="150"/>
        <end position="172"/>
    </location>
</feature>
<feature type="transmembrane region" description="Helical" evidence="1">
    <location>
        <begin position="247"/>
        <end position="270"/>
    </location>
</feature>
<feature type="transmembrane region" description="Helical" evidence="1">
    <location>
        <begin position="23"/>
        <end position="41"/>
    </location>
</feature>
<comment type="caution">
    <text evidence="3">The sequence shown here is derived from an EMBL/GenBank/DDBJ whole genome shotgun (WGS) entry which is preliminary data.</text>
</comment>
<evidence type="ECO:0000256" key="1">
    <source>
        <dbReference type="SAM" id="Phobius"/>
    </source>
</evidence>
<feature type="domain" description="DUF418" evidence="2">
    <location>
        <begin position="228"/>
        <end position="388"/>
    </location>
</feature>
<dbReference type="PANTHER" id="PTHR30590">
    <property type="entry name" value="INNER MEMBRANE PROTEIN"/>
    <property type="match status" value="1"/>
</dbReference>
<evidence type="ECO:0000313" key="3">
    <source>
        <dbReference type="EMBL" id="NEB85796.1"/>
    </source>
</evidence>
<feature type="transmembrane region" description="Helical" evidence="1">
    <location>
        <begin position="321"/>
        <end position="343"/>
    </location>
</feature>
<keyword evidence="1" id="KW-1133">Transmembrane helix</keyword>
<organism evidence="3">
    <name type="scientific">Streptomyces anulatus</name>
    <name type="common">Streptomyces chrysomallus</name>
    <dbReference type="NCBI Taxonomy" id="1892"/>
    <lineage>
        <taxon>Bacteria</taxon>
        <taxon>Bacillati</taxon>
        <taxon>Actinomycetota</taxon>
        <taxon>Actinomycetes</taxon>
        <taxon>Kitasatosporales</taxon>
        <taxon>Streptomycetaceae</taxon>
        <taxon>Streptomyces</taxon>
    </lineage>
</organism>
<accession>A0A6G3SRZ9</accession>
<feature type="transmembrane region" description="Helical" evidence="1">
    <location>
        <begin position="349"/>
        <end position="369"/>
    </location>
</feature>
<feature type="transmembrane region" description="Helical" evidence="1">
    <location>
        <begin position="103"/>
        <end position="120"/>
    </location>
</feature>
<proteinExistence type="predicted"/>
<sequence length="403" mass="41440">RPVSAPRTAAAAPPVARIGEIDVLRGCALLGILLINAQLMAGPAVAHGDGAGSGLADRGAAWATTALVSGKFYLLFSFLLGYGFTVQRRSAERAGVAFAARHLRRTAALFVLGLVHAVLLFPGDILMTYAALGLVLFALRDVRPRRLLRIAAVLLVSLAALLLAYGLLALALERTQGLAAPAADTGAAYRGGPGSVVRTNIELLPRFLGANVLHSADLLAALLAGLAAGKRRVLAGPGPRPVLLRRVVALGLPLGLAGGAFVAVCTHGPLEGGWFFVGQAAGVLTAPALTAAYACGVLLLVRVPAGRGIGATLAPAGRMSLTNYLAQSLALALVFTGYGLGLYGRVGTTTVLLGCLFLYAAQLALSALLSRHRRSGPAEFLLRAATRGGLPRRARWPPGAHHS</sequence>
<evidence type="ECO:0000259" key="2">
    <source>
        <dbReference type="Pfam" id="PF04235"/>
    </source>
</evidence>
<feature type="transmembrane region" description="Helical" evidence="1">
    <location>
        <begin position="276"/>
        <end position="301"/>
    </location>
</feature>
<keyword evidence="1" id="KW-0812">Transmembrane</keyword>
<dbReference type="AlphaFoldDB" id="A0A6G3SRZ9"/>
<dbReference type="Pfam" id="PF04235">
    <property type="entry name" value="DUF418"/>
    <property type="match status" value="1"/>
</dbReference>
<dbReference type="RefSeq" id="WP_164257773.1">
    <property type="nucleotide sequence ID" value="NZ_JAAGMK010000462.1"/>
</dbReference>
<dbReference type="PANTHER" id="PTHR30590:SF2">
    <property type="entry name" value="INNER MEMBRANE PROTEIN"/>
    <property type="match status" value="1"/>
</dbReference>
<name>A0A6G3SRZ9_STRAQ</name>